<dbReference type="PANTHER" id="PTHR43619">
    <property type="entry name" value="S-ADENOSYL-L-METHIONINE-DEPENDENT METHYLTRANSFERASE YKTD-RELATED"/>
    <property type="match status" value="1"/>
</dbReference>
<dbReference type="STRING" id="485913.Krac_0714"/>
<dbReference type="SUPFAM" id="SSF53335">
    <property type="entry name" value="S-adenosyl-L-methionine-dependent methyltransferases"/>
    <property type="match status" value="1"/>
</dbReference>
<dbReference type="InterPro" id="IPR016874">
    <property type="entry name" value="TcmP-like"/>
</dbReference>
<dbReference type="RefSeq" id="WP_007922544.1">
    <property type="nucleotide sequence ID" value="NZ_ADVG01000005.1"/>
</dbReference>
<dbReference type="InParanoid" id="D6U8E0"/>
<sequence length="271" mass="31225">MEAEKVYLTKEKETSLITLYSRALESRSQDPVLRDEAAEEAIRRIDYDFGRLKLRKMETLFIANRAKQFDLWTSQYLAETPDATVLHLGCGLDSRVFRLNPNASVRWFDVDYPEVIEVRRRLYPERADYFMIGSSVTDPGFLDEVPTDRPAMIVAEGVMMYLAEHDVKQLLNRLTDHFPSGHMAFDAMSRWGTRVAKADPSFGATGASFRWGIDDPQDLGHLEPRLELVTEMRVPDLPGYAKLPWAMRALARVLDPIPALRRLNRLLLYRF</sequence>
<dbReference type="Gene3D" id="3.40.50.150">
    <property type="entry name" value="Vaccinia Virus protein VP39"/>
    <property type="match status" value="1"/>
</dbReference>
<protein>
    <submittedName>
        <fullName evidence="3">O-methyltransferase domain protein</fullName>
    </submittedName>
</protein>
<accession>D6U8E0</accession>
<keyword evidence="1 3" id="KW-0489">Methyltransferase</keyword>
<evidence type="ECO:0000313" key="4">
    <source>
        <dbReference type="Proteomes" id="UP000004508"/>
    </source>
</evidence>
<dbReference type="AlphaFoldDB" id="D6U8E0"/>
<dbReference type="InterPro" id="IPR007213">
    <property type="entry name" value="Ppm1/Ppm2/Tcmp"/>
</dbReference>
<comment type="caution">
    <text evidence="3">The sequence shown here is derived from an EMBL/GenBank/DDBJ whole genome shotgun (WGS) entry which is preliminary data.</text>
</comment>
<dbReference type="eggNOG" id="COG3315">
    <property type="taxonomic scope" value="Bacteria"/>
</dbReference>
<dbReference type="GO" id="GO:0032259">
    <property type="term" value="P:methylation"/>
    <property type="evidence" value="ECO:0007669"/>
    <property type="project" value="UniProtKB-KW"/>
</dbReference>
<dbReference type="PANTHER" id="PTHR43619:SF2">
    <property type="entry name" value="S-ADENOSYL-L-METHIONINE-DEPENDENT METHYLTRANSFERASES SUPERFAMILY PROTEIN"/>
    <property type="match status" value="1"/>
</dbReference>
<dbReference type="EMBL" id="ADVG01000005">
    <property type="protein sequence ID" value="EFH80151.1"/>
    <property type="molecule type" value="Genomic_DNA"/>
</dbReference>
<evidence type="ECO:0000256" key="2">
    <source>
        <dbReference type="ARBA" id="ARBA00022679"/>
    </source>
</evidence>
<dbReference type="Proteomes" id="UP000004508">
    <property type="component" value="Unassembled WGS sequence"/>
</dbReference>
<dbReference type="GO" id="GO:0008168">
    <property type="term" value="F:methyltransferase activity"/>
    <property type="evidence" value="ECO:0007669"/>
    <property type="project" value="UniProtKB-KW"/>
</dbReference>
<keyword evidence="4" id="KW-1185">Reference proteome</keyword>
<dbReference type="InterPro" id="IPR029063">
    <property type="entry name" value="SAM-dependent_MTases_sf"/>
</dbReference>
<reference evidence="3 4" key="1">
    <citation type="journal article" date="2011" name="Stand. Genomic Sci.">
        <title>Non-contiguous finished genome sequence and contextual data of the filamentous soil bacterium Ktedonobacter racemifer type strain (SOSP1-21).</title>
        <authorList>
            <person name="Chang Y.J."/>
            <person name="Land M."/>
            <person name="Hauser L."/>
            <person name="Chertkov O."/>
            <person name="Del Rio T.G."/>
            <person name="Nolan M."/>
            <person name="Copeland A."/>
            <person name="Tice H."/>
            <person name="Cheng J.F."/>
            <person name="Lucas S."/>
            <person name="Han C."/>
            <person name="Goodwin L."/>
            <person name="Pitluck S."/>
            <person name="Ivanova N."/>
            <person name="Ovchinikova G."/>
            <person name="Pati A."/>
            <person name="Chen A."/>
            <person name="Palaniappan K."/>
            <person name="Mavromatis K."/>
            <person name="Liolios K."/>
            <person name="Brettin T."/>
            <person name="Fiebig A."/>
            <person name="Rohde M."/>
            <person name="Abt B."/>
            <person name="Goker M."/>
            <person name="Detter J.C."/>
            <person name="Woyke T."/>
            <person name="Bristow J."/>
            <person name="Eisen J.A."/>
            <person name="Markowitz V."/>
            <person name="Hugenholtz P."/>
            <person name="Kyrpides N.C."/>
            <person name="Klenk H.P."/>
            <person name="Lapidus A."/>
        </authorList>
    </citation>
    <scope>NUCLEOTIDE SEQUENCE [LARGE SCALE GENOMIC DNA]</scope>
    <source>
        <strain evidence="4">DSM 44963</strain>
    </source>
</reference>
<dbReference type="OrthoDB" id="9800233at2"/>
<proteinExistence type="predicted"/>
<organism evidence="3 4">
    <name type="scientific">Ktedonobacter racemifer DSM 44963</name>
    <dbReference type="NCBI Taxonomy" id="485913"/>
    <lineage>
        <taxon>Bacteria</taxon>
        <taxon>Bacillati</taxon>
        <taxon>Chloroflexota</taxon>
        <taxon>Ktedonobacteria</taxon>
        <taxon>Ktedonobacterales</taxon>
        <taxon>Ktedonobacteraceae</taxon>
        <taxon>Ktedonobacter</taxon>
    </lineage>
</organism>
<gene>
    <name evidence="3" type="ORF">Krac_0714</name>
</gene>
<keyword evidence="2 3" id="KW-0808">Transferase</keyword>
<evidence type="ECO:0000256" key="1">
    <source>
        <dbReference type="ARBA" id="ARBA00022603"/>
    </source>
</evidence>
<dbReference type="PIRSF" id="PIRSF028177">
    <property type="entry name" value="Polyketide_synth_Omtfrase_TcmP"/>
    <property type="match status" value="1"/>
</dbReference>
<name>D6U8E0_KTERA</name>
<evidence type="ECO:0000313" key="3">
    <source>
        <dbReference type="EMBL" id="EFH80151.1"/>
    </source>
</evidence>
<dbReference type="Pfam" id="PF04072">
    <property type="entry name" value="LCM"/>
    <property type="match status" value="1"/>
</dbReference>